<evidence type="ECO:0000313" key="1">
    <source>
        <dbReference type="EMBL" id="SNX84586.1"/>
    </source>
</evidence>
<reference evidence="1" key="1">
    <citation type="submission" date="2023-10" db="EMBL/GenBank/DDBJ databases">
        <authorList>
            <person name="Guldener U."/>
        </authorList>
    </citation>
    <scope>NUCLEOTIDE SEQUENCE</scope>
    <source>
        <strain evidence="1">Mp4</strain>
    </source>
</reference>
<organism evidence="1 2">
    <name type="scientific">Melanopsichium pennsylvanicum</name>
    <dbReference type="NCBI Taxonomy" id="63383"/>
    <lineage>
        <taxon>Eukaryota</taxon>
        <taxon>Fungi</taxon>
        <taxon>Dikarya</taxon>
        <taxon>Basidiomycota</taxon>
        <taxon>Ustilaginomycotina</taxon>
        <taxon>Ustilaginomycetes</taxon>
        <taxon>Ustilaginales</taxon>
        <taxon>Ustilaginaceae</taxon>
        <taxon>Melanopsichium</taxon>
    </lineage>
</organism>
<proteinExistence type="predicted"/>
<comment type="caution">
    <text evidence="1">The sequence shown here is derived from an EMBL/GenBank/DDBJ whole genome shotgun (WGS) entry which is preliminary data.</text>
</comment>
<sequence length="226" mass="23853">MATASNHITSNSELVEPNITNHIFTIAHPQYPYFLSQIVHLRSQSGSSLFVHCTSISSTTARSLLPSASSNNLTNASISDTDVQFDAEIAAALVSSDRCDNPSQQSAVAIAPIGNLASDFALAISSRLSSSSSSLSNLSSMSGYKLEPMATCISTTTTVASTSSLANSMSKRLATKLNLSQLFLSLDIPQALLPLPGRVQNSQDSKALLMIEKAIRDACISILNSL</sequence>
<evidence type="ECO:0000313" key="2">
    <source>
        <dbReference type="Proteomes" id="UP001294444"/>
    </source>
</evidence>
<protein>
    <submittedName>
        <fullName evidence="1">Uncharacterized protein</fullName>
    </submittedName>
</protein>
<accession>A0AAJ5C5C3</accession>
<keyword evidence="2" id="KW-1185">Reference proteome</keyword>
<dbReference type="Proteomes" id="UP001294444">
    <property type="component" value="Unassembled WGS sequence"/>
</dbReference>
<dbReference type="EMBL" id="OAPG01000007">
    <property type="protein sequence ID" value="SNX84586.1"/>
    <property type="molecule type" value="Genomic_DNA"/>
</dbReference>
<name>A0AAJ5C5C3_9BASI</name>
<gene>
    <name evidence="1" type="ORF">MEPE_03295</name>
</gene>
<dbReference type="AlphaFoldDB" id="A0AAJ5C5C3"/>